<evidence type="ECO:0000259" key="6">
    <source>
        <dbReference type="Pfam" id="PF02631"/>
    </source>
</evidence>
<dbReference type="Proteomes" id="UP001595711">
    <property type="component" value="Unassembled WGS sequence"/>
</dbReference>
<dbReference type="HAMAP" id="MF_01114">
    <property type="entry name" value="RecX"/>
    <property type="match status" value="1"/>
</dbReference>
<feature type="domain" description="RecX second three-helical" evidence="6">
    <location>
        <begin position="76"/>
        <end position="116"/>
    </location>
</feature>
<evidence type="ECO:0000313" key="7">
    <source>
        <dbReference type="EMBL" id="MFC3677391.1"/>
    </source>
</evidence>
<sequence>MPPTARKKPKKISPGYLERAALFYLERYSSSAENLRRVLDRKVRRSIQEHGEPEATKAAEWIGEVLAKLQRNGLLNDRVFAESRVRSLYAAGKPLARIRQTLAVKGVSKPDIEAALERLRDEAETPISDLPAAVAFARRRKLGPYRADPTQRREMRQKDLGALARRGFSQTVATKILNAESVAALEEILNDPD</sequence>
<comment type="similarity">
    <text evidence="2 5">Belongs to the RecX family.</text>
</comment>
<proteinExistence type="inferred from homology"/>
<comment type="subcellular location">
    <subcellularLocation>
        <location evidence="1 5">Cytoplasm</location>
    </subcellularLocation>
</comment>
<evidence type="ECO:0000256" key="5">
    <source>
        <dbReference type="HAMAP-Rule" id="MF_01114"/>
    </source>
</evidence>
<dbReference type="InterPro" id="IPR053924">
    <property type="entry name" value="RecX_HTH_2nd"/>
</dbReference>
<accession>A0ABV7VKR9</accession>
<evidence type="ECO:0000256" key="2">
    <source>
        <dbReference type="ARBA" id="ARBA00009695"/>
    </source>
</evidence>
<dbReference type="Pfam" id="PF02631">
    <property type="entry name" value="RecX_HTH2"/>
    <property type="match status" value="1"/>
</dbReference>
<dbReference type="InterPro" id="IPR003783">
    <property type="entry name" value="Regulatory_RecX"/>
</dbReference>
<name>A0ABV7VKR9_9PROT</name>
<dbReference type="PANTHER" id="PTHR33602">
    <property type="entry name" value="REGULATORY PROTEIN RECX FAMILY PROTEIN"/>
    <property type="match status" value="1"/>
</dbReference>
<dbReference type="InterPro" id="IPR036388">
    <property type="entry name" value="WH-like_DNA-bd_sf"/>
</dbReference>
<keyword evidence="4 5" id="KW-0963">Cytoplasm</keyword>
<dbReference type="RefSeq" id="WP_379728931.1">
    <property type="nucleotide sequence ID" value="NZ_JBHRYJ010000004.1"/>
</dbReference>
<evidence type="ECO:0000256" key="1">
    <source>
        <dbReference type="ARBA" id="ARBA00004496"/>
    </source>
</evidence>
<evidence type="ECO:0000256" key="4">
    <source>
        <dbReference type="ARBA" id="ARBA00022490"/>
    </source>
</evidence>
<gene>
    <name evidence="5" type="primary">recX</name>
    <name evidence="7" type="ORF">ACFOOQ_17695</name>
</gene>
<dbReference type="EMBL" id="JBHRYJ010000004">
    <property type="protein sequence ID" value="MFC3677391.1"/>
    <property type="molecule type" value="Genomic_DNA"/>
</dbReference>
<comment type="function">
    <text evidence="5">Modulates RecA activity.</text>
</comment>
<protein>
    <recommendedName>
        <fullName evidence="3 5">Regulatory protein RecX</fullName>
    </recommendedName>
</protein>
<dbReference type="PANTHER" id="PTHR33602:SF1">
    <property type="entry name" value="REGULATORY PROTEIN RECX FAMILY PROTEIN"/>
    <property type="match status" value="1"/>
</dbReference>
<evidence type="ECO:0000256" key="3">
    <source>
        <dbReference type="ARBA" id="ARBA00018111"/>
    </source>
</evidence>
<reference evidence="8" key="1">
    <citation type="journal article" date="2019" name="Int. J. Syst. Evol. Microbiol.">
        <title>The Global Catalogue of Microorganisms (GCM) 10K type strain sequencing project: providing services to taxonomists for standard genome sequencing and annotation.</title>
        <authorList>
            <consortium name="The Broad Institute Genomics Platform"/>
            <consortium name="The Broad Institute Genome Sequencing Center for Infectious Disease"/>
            <person name="Wu L."/>
            <person name="Ma J."/>
        </authorList>
    </citation>
    <scope>NUCLEOTIDE SEQUENCE [LARGE SCALE GENOMIC DNA]</scope>
    <source>
        <strain evidence="8">KCTC 42182</strain>
    </source>
</reference>
<dbReference type="Gene3D" id="1.10.10.10">
    <property type="entry name" value="Winged helix-like DNA-binding domain superfamily/Winged helix DNA-binding domain"/>
    <property type="match status" value="1"/>
</dbReference>
<evidence type="ECO:0000313" key="8">
    <source>
        <dbReference type="Proteomes" id="UP001595711"/>
    </source>
</evidence>
<comment type="caution">
    <text evidence="7">The sequence shown here is derived from an EMBL/GenBank/DDBJ whole genome shotgun (WGS) entry which is preliminary data.</text>
</comment>
<keyword evidence="8" id="KW-1185">Reference proteome</keyword>
<organism evidence="7 8">
    <name type="scientific">Ferrovibrio xuzhouensis</name>
    <dbReference type="NCBI Taxonomy" id="1576914"/>
    <lineage>
        <taxon>Bacteria</taxon>
        <taxon>Pseudomonadati</taxon>
        <taxon>Pseudomonadota</taxon>
        <taxon>Alphaproteobacteria</taxon>
        <taxon>Rhodospirillales</taxon>
        <taxon>Rhodospirillaceae</taxon>
        <taxon>Ferrovibrio</taxon>
    </lineage>
</organism>